<proteinExistence type="predicted"/>
<gene>
    <name evidence="2" type="ORF">Pcinc_034129</name>
</gene>
<feature type="region of interest" description="Disordered" evidence="1">
    <location>
        <begin position="37"/>
        <end position="76"/>
    </location>
</feature>
<evidence type="ECO:0000313" key="3">
    <source>
        <dbReference type="Proteomes" id="UP001286313"/>
    </source>
</evidence>
<sequence length="201" mass="22689">MKQNALEIPDRDSQKAGPGTMELWDASLAWIYKAEQSGGKRRRRRGGSFSSQFVPPELTHWGREGASHSSQNYTHHHSHLIPRNLHTPQTVTPAKATHTTTASYYYLGTYSHHRQSLQPKLHTPQTVIPTKATHTTANYSSQNYTHHRQSLQPKLHTPQLITPAKTTHTTDSHSIRTQSKQTSDGHVTVVDDRVAMRPLQP</sequence>
<protein>
    <submittedName>
        <fullName evidence="2">Uncharacterized protein</fullName>
    </submittedName>
</protein>
<dbReference type="EMBL" id="JAWQEG010004920">
    <property type="protein sequence ID" value="KAK3859777.1"/>
    <property type="molecule type" value="Genomic_DNA"/>
</dbReference>
<feature type="compositionally biased region" description="Polar residues" evidence="1">
    <location>
        <begin position="175"/>
        <end position="185"/>
    </location>
</feature>
<dbReference type="AlphaFoldDB" id="A0AAE1JXB5"/>
<comment type="caution">
    <text evidence="2">The sequence shown here is derived from an EMBL/GenBank/DDBJ whole genome shotgun (WGS) entry which is preliminary data.</text>
</comment>
<accession>A0AAE1JXB5</accession>
<organism evidence="2 3">
    <name type="scientific">Petrolisthes cinctipes</name>
    <name type="common">Flat porcelain crab</name>
    <dbReference type="NCBI Taxonomy" id="88211"/>
    <lineage>
        <taxon>Eukaryota</taxon>
        <taxon>Metazoa</taxon>
        <taxon>Ecdysozoa</taxon>
        <taxon>Arthropoda</taxon>
        <taxon>Crustacea</taxon>
        <taxon>Multicrustacea</taxon>
        <taxon>Malacostraca</taxon>
        <taxon>Eumalacostraca</taxon>
        <taxon>Eucarida</taxon>
        <taxon>Decapoda</taxon>
        <taxon>Pleocyemata</taxon>
        <taxon>Anomura</taxon>
        <taxon>Galatheoidea</taxon>
        <taxon>Porcellanidae</taxon>
        <taxon>Petrolisthes</taxon>
    </lineage>
</organism>
<dbReference type="Proteomes" id="UP001286313">
    <property type="component" value="Unassembled WGS sequence"/>
</dbReference>
<keyword evidence="3" id="KW-1185">Reference proteome</keyword>
<feature type="region of interest" description="Disordered" evidence="1">
    <location>
        <begin position="155"/>
        <end position="186"/>
    </location>
</feature>
<name>A0AAE1JXB5_PETCI</name>
<evidence type="ECO:0000256" key="1">
    <source>
        <dbReference type="SAM" id="MobiDB-lite"/>
    </source>
</evidence>
<reference evidence="2" key="1">
    <citation type="submission" date="2023-10" db="EMBL/GenBank/DDBJ databases">
        <title>Genome assemblies of two species of porcelain crab, Petrolisthes cinctipes and Petrolisthes manimaculis (Anomura: Porcellanidae).</title>
        <authorList>
            <person name="Angst P."/>
        </authorList>
    </citation>
    <scope>NUCLEOTIDE SEQUENCE</scope>
    <source>
        <strain evidence="2">PB745_01</strain>
        <tissue evidence="2">Gill</tissue>
    </source>
</reference>
<evidence type="ECO:0000313" key="2">
    <source>
        <dbReference type="EMBL" id="KAK3859777.1"/>
    </source>
</evidence>